<evidence type="ECO:0000259" key="1">
    <source>
        <dbReference type="PROSITE" id="PS50030"/>
    </source>
</evidence>
<sequence length="112" mass="12603">MGWEFQAIFGIFLIVGTPVWSRDLLDIALFSNSGVTQPVRPSPEHVQGIIQAGFTKSQAIRALTAVKTNKCCQEQIDYLFKERAASKSETLSVRRSELQCNIWENSDYGAHR</sequence>
<dbReference type="AlphaFoldDB" id="A0AAE0CCU8"/>
<keyword evidence="3" id="KW-1185">Reference proteome</keyword>
<comment type="caution">
    <text evidence="2">The sequence shown here is derived from an EMBL/GenBank/DDBJ whole genome shotgun (WGS) entry which is preliminary data.</text>
</comment>
<dbReference type="EMBL" id="LGRX02025951">
    <property type="protein sequence ID" value="KAK3251595.1"/>
    <property type="molecule type" value="Genomic_DNA"/>
</dbReference>
<name>A0AAE0CCU8_9CHLO</name>
<feature type="domain" description="UBA" evidence="1">
    <location>
        <begin position="40"/>
        <end position="82"/>
    </location>
</feature>
<dbReference type="PROSITE" id="PS50030">
    <property type="entry name" value="UBA"/>
    <property type="match status" value="1"/>
</dbReference>
<evidence type="ECO:0000313" key="3">
    <source>
        <dbReference type="Proteomes" id="UP001190700"/>
    </source>
</evidence>
<protein>
    <recommendedName>
        <fullName evidence="1">UBA domain-containing protein</fullName>
    </recommendedName>
</protein>
<evidence type="ECO:0000313" key="2">
    <source>
        <dbReference type="EMBL" id="KAK3251595.1"/>
    </source>
</evidence>
<dbReference type="InterPro" id="IPR015940">
    <property type="entry name" value="UBA"/>
</dbReference>
<reference evidence="2 3" key="1">
    <citation type="journal article" date="2015" name="Genome Biol. Evol.">
        <title>Comparative Genomics of a Bacterivorous Green Alga Reveals Evolutionary Causalities and Consequences of Phago-Mixotrophic Mode of Nutrition.</title>
        <authorList>
            <person name="Burns J.A."/>
            <person name="Paasch A."/>
            <person name="Narechania A."/>
            <person name="Kim E."/>
        </authorList>
    </citation>
    <scope>NUCLEOTIDE SEQUENCE [LARGE SCALE GENOMIC DNA]</scope>
    <source>
        <strain evidence="2 3">PLY_AMNH</strain>
    </source>
</reference>
<proteinExistence type="predicted"/>
<gene>
    <name evidence="2" type="ORF">CYMTET_39070</name>
</gene>
<accession>A0AAE0CCU8</accession>
<organism evidence="2 3">
    <name type="scientific">Cymbomonas tetramitiformis</name>
    <dbReference type="NCBI Taxonomy" id="36881"/>
    <lineage>
        <taxon>Eukaryota</taxon>
        <taxon>Viridiplantae</taxon>
        <taxon>Chlorophyta</taxon>
        <taxon>Pyramimonadophyceae</taxon>
        <taxon>Pyramimonadales</taxon>
        <taxon>Pyramimonadaceae</taxon>
        <taxon>Cymbomonas</taxon>
    </lineage>
</organism>
<dbReference type="Proteomes" id="UP001190700">
    <property type="component" value="Unassembled WGS sequence"/>
</dbReference>